<dbReference type="Proteomes" id="UP000249723">
    <property type="component" value="Unassembled WGS sequence"/>
</dbReference>
<sequence>MNLLFTAYDAGSNILSSWRTYQSVATKTSTRFFHAWRDQSESKPNAGTVSTPTSVPRPSTSLPDLTSKQASKIRKHPSRKQKHTPTLDHRQMVYPAYLDSLEPIHFPLLERQVNPMSKIHTTEGTN</sequence>
<dbReference type="EMBL" id="FMWP01000018">
    <property type="protein sequence ID" value="SCZ92417.1"/>
    <property type="molecule type" value="Genomic_DNA"/>
</dbReference>
<evidence type="ECO:0000313" key="3">
    <source>
        <dbReference type="Proteomes" id="UP000249723"/>
    </source>
</evidence>
<proteinExistence type="predicted"/>
<gene>
    <name evidence="2" type="ORF">BZ3500_MVSOF-1268-A1-R1_CHR5-2G07842</name>
</gene>
<name>A0A2X0LFK7_9BASI</name>
<keyword evidence="3" id="KW-1185">Reference proteome</keyword>
<protein>
    <submittedName>
        <fullName evidence="2">BZ3500_MvSof-1268-A1-R1_Chr5-2g07842 protein</fullName>
    </submittedName>
</protein>
<feature type="compositionally biased region" description="Basic residues" evidence="1">
    <location>
        <begin position="71"/>
        <end position="83"/>
    </location>
</feature>
<evidence type="ECO:0000313" key="2">
    <source>
        <dbReference type="EMBL" id="SCZ92417.1"/>
    </source>
</evidence>
<organism evidence="2 3">
    <name type="scientific">Microbotryum saponariae</name>
    <dbReference type="NCBI Taxonomy" id="289078"/>
    <lineage>
        <taxon>Eukaryota</taxon>
        <taxon>Fungi</taxon>
        <taxon>Dikarya</taxon>
        <taxon>Basidiomycota</taxon>
        <taxon>Pucciniomycotina</taxon>
        <taxon>Microbotryomycetes</taxon>
        <taxon>Microbotryales</taxon>
        <taxon>Microbotryaceae</taxon>
        <taxon>Microbotryum</taxon>
    </lineage>
</organism>
<dbReference type="AlphaFoldDB" id="A0A2X0LFK7"/>
<evidence type="ECO:0000256" key="1">
    <source>
        <dbReference type="SAM" id="MobiDB-lite"/>
    </source>
</evidence>
<feature type="region of interest" description="Disordered" evidence="1">
    <location>
        <begin position="37"/>
        <end position="89"/>
    </location>
</feature>
<feature type="compositionally biased region" description="Low complexity" evidence="1">
    <location>
        <begin position="48"/>
        <end position="63"/>
    </location>
</feature>
<reference evidence="3" key="1">
    <citation type="submission" date="2016-10" db="EMBL/GenBank/DDBJ databases">
        <authorList>
            <person name="Jeantristanb JTB J.-T."/>
            <person name="Ricardo R."/>
        </authorList>
    </citation>
    <scope>NUCLEOTIDE SEQUENCE [LARGE SCALE GENOMIC DNA]</scope>
</reference>
<accession>A0A2X0LFK7</accession>